<evidence type="ECO:0000313" key="1">
    <source>
        <dbReference type="EMBL" id="EGU72641.1"/>
    </source>
</evidence>
<comment type="caution">
    <text evidence="1">The sequence shown here is derived from an EMBL/GenBank/DDBJ whole genome shotgun (WGS) entry which is preliminary data.</text>
</comment>
<reference evidence="1" key="1">
    <citation type="journal article" date="2012" name="Mol. Plant Microbe Interact.">
        <title>A highly conserved effector in Fusarium oxysporum is required for full virulence on Arabidopsis.</title>
        <authorList>
            <person name="Thatcher L.F."/>
            <person name="Gardiner D.M."/>
            <person name="Kazan K."/>
            <person name="Manners J."/>
        </authorList>
    </citation>
    <scope>NUCLEOTIDE SEQUENCE [LARGE SCALE GENOMIC DNA]</scope>
    <source>
        <strain evidence="1">Fo5176</strain>
    </source>
</reference>
<feature type="non-terminal residue" evidence="1">
    <location>
        <position position="1"/>
    </location>
</feature>
<accession>F9GDW7</accession>
<dbReference type="EMBL" id="AFQF01005832">
    <property type="protein sequence ID" value="EGU72641.1"/>
    <property type="molecule type" value="Genomic_DNA"/>
</dbReference>
<protein>
    <submittedName>
        <fullName evidence="1">Uncharacterized protein</fullName>
    </submittedName>
</protein>
<name>F9GDW7_FUSOF</name>
<sequence>DQDYLSMANTIKSVLGILGTRWNSAREYIAILNDYDASGIYN</sequence>
<organism evidence="1">
    <name type="scientific">Fusarium oxysporum (strain Fo5176)</name>
    <name type="common">Fusarium vascular wilt</name>
    <dbReference type="NCBI Taxonomy" id="660025"/>
    <lineage>
        <taxon>Eukaryota</taxon>
        <taxon>Fungi</taxon>
        <taxon>Dikarya</taxon>
        <taxon>Ascomycota</taxon>
        <taxon>Pezizomycotina</taxon>
        <taxon>Sordariomycetes</taxon>
        <taxon>Hypocreomycetidae</taxon>
        <taxon>Hypocreales</taxon>
        <taxon>Nectriaceae</taxon>
        <taxon>Fusarium</taxon>
        <taxon>Fusarium oxysporum species complex</taxon>
    </lineage>
</organism>
<gene>
    <name evidence="1" type="ORF">FOXB_16851</name>
</gene>
<proteinExistence type="predicted"/>
<dbReference type="AlphaFoldDB" id="F9GDW7"/>